<dbReference type="Pfam" id="PF00622">
    <property type="entry name" value="SPRY"/>
    <property type="match status" value="1"/>
</dbReference>
<sequence>MDAWVGDYKGTYAYESWGYFMGHEVEGCSLWKGRPYIGGKSKFVERNVIGCNVNLASRQIFYTMNGRRLGTSALFVSCADELFPCVTLFLTGTKV</sequence>
<evidence type="ECO:0000313" key="2">
    <source>
        <dbReference type="Proteomes" id="UP000050741"/>
    </source>
</evidence>
<dbReference type="PROSITE" id="PS50188">
    <property type="entry name" value="B302_SPRY"/>
    <property type="match status" value="1"/>
</dbReference>
<organism evidence="2 3">
    <name type="scientific">Globodera pallida</name>
    <name type="common">Potato cyst nematode worm</name>
    <name type="synonym">Heterodera pallida</name>
    <dbReference type="NCBI Taxonomy" id="36090"/>
    <lineage>
        <taxon>Eukaryota</taxon>
        <taxon>Metazoa</taxon>
        <taxon>Ecdysozoa</taxon>
        <taxon>Nematoda</taxon>
        <taxon>Chromadorea</taxon>
        <taxon>Rhabditida</taxon>
        <taxon>Tylenchina</taxon>
        <taxon>Tylenchomorpha</taxon>
        <taxon>Tylenchoidea</taxon>
        <taxon>Heteroderidae</taxon>
        <taxon>Heteroderinae</taxon>
        <taxon>Globodera</taxon>
    </lineage>
</organism>
<evidence type="ECO:0000313" key="3">
    <source>
        <dbReference type="WBParaSite" id="GPLIN_000507600"/>
    </source>
</evidence>
<name>A0A183BWT7_GLOPA</name>
<protein>
    <submittedName>
        <fullName evidence="3">B30.2/SPRY domain-containing protein</fullName>
    </submittedName>
</protein>
<evidence type="ECO:0000259" key="1">
    <source>
        <dbReference type="PROSITE" id="PS50188"/>
    </source>
</evidence>
<dbReference type="Proteomes" id="UP000050741">
    <property type="component" value="Unassembled WGS sequence"/>
</dbReference>
<feature type="domain" description="B30.2/SPRY" evidence="1">
    <location>
        <begin position="1"/>
        <end position="95"/>
    </location>
</feature>
<dbReference type="SUPFAM" id="SSF49899">
    <property type="entry name" value="Concanavalin A-like lectins/glucanases"/>
    <property type="match status" value="1"/>
</dbReference>
<dbReference type="WBParaSite" id="GPLIN_000507600">
    <property type="protein sequence ID" value="GPLIN_000507600"/>
    <property type="gene ID" value="GPLIN_000507600"/>
</dbReference>
<dbReference type="InterPro" id="IPR003877">
    <property type="entry name" value="SPRY_dom"/>
</dbReference>
<proteinExistence type="predicted"/>
<accession>A0A183BWT7</accession>
<dbReference type="InterPro" id="IPR013320">
    <property type="entry name" value="ConA-like_dom_sf"/>
</dbReference>
<reference evidence="3" key="2">
    <citation type="submission" date="2016-06" db="UniProtKB">
        <authorList>
            <consortium name="WormBaseParasite"/>
        </authorList>
    </citation>
    <scope>IDENTIFICATION</scope>
</reference>
<keyword evidence="2" id="KW-1185">Reference proteome</keyword>
<dbReference type="AlphaFoldDB" id="A0A183BWT7"/>
<dbReference type="InterPro" id="IPR043136">
    <property type="entry name" value="B30.2/SPRY_sf"/>
</dbReference>
<dbReference type="InterPro" id="IPR001870">
    <property type="entry name" value="B30.2/SPRY"/>
</dbReference>
<dbReference type="Gene3D" id="2.60.120.920">
    <property type="match status" value="1"/>
</dbReference>
<reference evidence="2" key="1">
    <citation type="submission" date="2014-05" db="EMBL/GenBank/DDBJ databases">
        <title>The genome and life-stage specific transcriptomes of Globodera pallida elucidate key aspects of plant parasitism by a cyst nematode.</title>
        <authorList>
            <person name="Cotton J.A."/>
            <person name="Lilley C.J."/>
            <person name="Jones L.M."/>
            <person name="Kikuchi T."/>
            <person name="Reid A.J."/>
            <person name="Thorpe P."/>
            <person name="Tsai I.J."/>
            <person name="Beasley H."/>
            <person name="Blok V."/>
            <person name="Cock P.J.A."/>
            <person name="Van den Akker S.E."/>
            <person name="Holroyd N."/>
            <person name="Hunt M."/>
            <person name="Mantelin S."/>
            <person name="Naghra H."/>
            <person name="Pain A."/>
            <person name="Palomares-Rius J.E."/>
            <person name="Zarowiecki M."/>
            <person name="Berriman M."/>
            <person name="Jones J.T."/>
            <person name="Urwin P.E."/>
        </authorList>
    </citation>
    <scope>NUCLEOTIDE SEQUENCE [LARGE SCALE GENOMIC DNA]</scope>
    <source>
        <strain evidence="2">Lindley</strain>
    </source>
</reference>